<feature type="transmembrane region" description="Helical" evidence="1">
    <location>
        <begin position="45"/>
        <end position="64"/>
    </location>
</feature>
<keyword evidence="1" id="KW-0812">Transmembrane</keyword>
<dbReference type="EMBL" id="JAFFZN010000026">
    <property type="protein sequence ID" value="MBO8188712.1"/>
    <property type="molecule type" value="Genomic_DNA"/>
</dbReference>
<organism evidence="2 3">
    <name type="scientific">Streptomyces spirodelae</name>
    <dbReference type="NCBI Taxonomy" id="2812904"/>
    <lineage>
        <taxon>Bacteria</taxon>
        <taxon>Bacillati</taxon>
        <taxon>Actinomycetota</taxon>
        <taxon>Actinomycetes</taxon>
        <taxon>Kitasatosporales</taxon>
        <taxon>Streptomycetaceae</taxon>
        <taxon>Streptomyces</taxon>
    </lineage>
</organism>
<proteinExistence type="predicted"/>
<evidence type="ECO:0000313" key="2">
    <source>
        <dbReference type="EMBL" id="MBO8188712.1"/>
    </source>
</evidence>
<evidence type="ECO:0008006" key="4">
    <source>
        <dbReference type="Google" id="ProtNLM"/>
    </source>
</evidence>
<accession>A0ABS3X014</accession>
<evidence type="ECO:0000256" key="1">
    <source>
        <dbReference type="SAM" id="Phobius"/>
    </source>
</evidence>
<name>A0ABS3X014_9ACTN</name>
<keyword evidence="1" id="KW-1133">Transmembrane helix</keyword>
<keyword evidence="3" id="KW-1185">Reference proteome</keyword>
<dbReference type="Proteomes" id="UP001518976">
    <property type="component" value="Unassembled WGS sequence"/>
</dbReference>
<dbReference type="RefSeq" id="WP_209267484.1">
    <property type="nucleotide sequence ID" value="NZ_JAFFZN010000026.1"/>
</dbReference>
<gene>
    <name evidence="2" type="ORF">JW592_25030</name>
</gene>
<feature type="transmembrane region" description="Helical" evidence="1">
    <location>
        <begin position="12"/>
        <end position="33"/>
    </location>
</feature>
<keyword evidence="1" id="KW-0472">Membrane</keyword>
<comment type="caution">
    <text evidence="2">The sequence shown here is derived from an EMBL/GenBank/DDBJ whole genome shotgun (WGS) entry which is preliminary data.</text>
</comment>
<reference evidence="2 3" key="1">
    <citation type="submission" date="2021-02" db="EMBL/GenBank/DDBJ databases">
        <title>Streptomyces spirodelae sp. nov., isolated from duckweed.</title>
        <authorList>
            <person name="Saimee Y."/>
            <person name="Duangmal K."/>
        </authorList>
    </citation>
    <scope>NUCLEOTIDE SEQUENCE [LARGE SCALE GENOMIC DNA]</scope>
    <source>
        <strain evidence="2 3">DW4-2</strain>
    </source>
</reference>
<protein>
    <recommendedName>
        <fullName evidence="4">DUF3311 domain-containing protein</fullName>
    </recommendedName>
</protein>
<sequence>MAESRDNGQLAGRLAAVAALGFLLAIPPLLTQFDRRDRIFGLPVLYVYLYLVWAVLIGLIAVIVSRSR</sequence>
<evidence type="ECO:0000313" key="3">
    <source>
        <dbReference type="Proteomes" id="UP001518976"/>
    </source>
</evidence>